<evidence type="ECO:0000313" key="1">
    <source>
        <dbReference type="EMBL" id="XCH28887.1"/>
    </source>
</evidence>
<accession>A0AAU8FW98</accession>
<proteinExistence type="predicted"/>
<name>A0AAU8FW98_9MICO</name>
<protein>
    <recommendedName>
        <fullName evidence="2">Phage head-tail adapter protein</fullName>
    </recommendedName>
</protein>
<dbReference type="EMBL" id="CP159290">
    <property type="protein sequence ID" value="XCH28887.1"/>
    <property type="molecule type" value="Genomic_DNA"/>
</dbReference>
<reference evidence="1" key="1">
    <citation type="submission" date="2024-06" db="EMBL/GenBank/DDBJ databases">
        <title>Complete genome sequence of the cellulolytic actinobacterium, Cellulosimicrobium ES-005.</title>
        <authorList>
            <person name="Matthews C.T."/>
            <person name="Underwood K.D."/>
            <person name="Ghanchi K.M."/>
            <person name="Fields S.D."/>
            <person name="Gardner S.G."/>
        </authorList>
    </citation>
    <scope>NUCLEOTIDE SEQUENCE</scope>
    <source>
        <strain evidence="1">ES-005</strain>
    </source>
</reference>
<sequence length="113" mass="13003">MSYQRRRGPRVTLYPQKKVVDRRGNEQYAPDLDRPIHTRAAGIPQRSSRAEVPGQLEVNVVRLITEADLEGVTLWGQVEWDGSTWDIAAPPAKRRGTRHVRHWSIDIRERPNG</sequence>
<dbReference type="AlphaFoldDB" id="A0AAU8FW98"/>
<evidence type="ECO:0008006" key="2">
    <source>
        <dbReference type="Google" id="ProtNLM"/>
    </source>
</evidence>
<gene>
    <name evidence="1" type="ORF">ABRQ22_14970</name>
</gene>
<dbReference type="RefSeq" id="WP_353707291.1">
    <property type="nucleotide sequence ID" value="NZ_CP159290.1"/>
</dbReference>
<organism evidence="1">
    <name type="scientific">Cellulosimicrobium sp. ES-005</name>
    <dbReference type="NCBI Taxonomy" id="3163031"/>
    <lineage>
        <taxon>Bacteria</taxon>
        <taxon>Bacillati</taxon>
        <taxon>Actinomycetota</taxon>
        <taxon>Actinomycetes</taxon>
        <taxon>Micrococcales</taxon>
        <taxon>Promicromonosporaceae</taxon>
        <taxon>Cellulosimicrobium</taxon>
    </lineage>
</organism>